<dbReference type="PANTHER" id="PTHR43537">
    <property type="entry name" value="TRANSCRIPTIONAL REGULATOR, GNTR FAMILY"/>
    <property type="match status" value="1"/>
</dbReference>
<dbReference type="Proteomes" id="UP001298753">
    <property type="component" value="Unassembled WGS sequence"/>
</dbReference>
<proteinExistence type="predicted"/>
<dbReference type="GeneID" id="98661302"/>
<gene>
    <name evidence="5" type="ORF">LKD22_02170</name>
</gene>
<dbReference type="InterPro" id="IPR008920">
    <property type="entry name" value="TF_FadR/GntR_C"/>
</dbReference>
<dbReference type="PANTHER" id="PTHR43537:SF45">
    <property type="entry name" value="GNTR FAMILY REGULATORY PROTEIN"/>
    <property type="match status" value="1"/>
</dbReference>
<protein>
    <submittedName>
        <fullName evidence="5">GntR family transcriptional regulator</fullName>
    </submittedName>
</protein>
<dbReference type="RefSeq" id="WP_227600096.1">
    <property type="nucleotide sequence ID" value="NZ_JAJEPX010000003.1"/>
</dbReference>
<name>A0AAW4VXU9_9FIRM</name>
<keyword evidence="6" id="KW-1185">Reference proteome</keyword>
<dbReference type="CDD" id="cd07377">
    <property type="entry name" value="WHTH_GntR"/>
    <property type="match status" value="1"/>
</dbReference>
<dbReference type="SMART" id="SM00895">
    <property type="entry name" value="FCD"/>
    <property type="match status" value="1"/>
</dbReference>
<dbReference type="SUPFAM" id="SSF48008">
    <property type="entry name" value="GntR ligand-binding domain-like"/>
    <property type="match status" value="1"/>
</dbReference>
<dbReference type="Pfam" id="PF07729">
    <property type="entry name" value="FCD"/>
    <property type="match status" value="1"/>
</dbReference>
<feature type="domain" description="HTH gntR-type" evidence="4">
    <location>
        <begin position="9"/>
        <end position="76"/>
    </location>
</feature>
<evidence type="ECO:0000259" key="4">
    <source>
        <dbReference type="PROSITE" id="PS50949"/>
    </source>
</evidence>
<dbReference type="PRINTS" id="PR00035">
    <property type="entry name" value="HTHGNTR"/>
</dbReference>
<organism evidence="5 6">
    <name type="scientific">Agathobaculum butyriciproducens</name>
    <dbReference type="NCBI Taxonomy" id="1628085"/>
    <lineage>
        <taxon>Bacteria</taxon>
        <taxon>Bacillati</taxon>
        <taxon>Bacillota</taxon>
        <taxon>Clostridia</taxon>
        <taxon>Eubacteriales</taxon>
        <taxon>Butyricicoccaceae</taxon>
        <taxon>Agathobaculum</taxon>
    </lineage>
</organism>
<evidence type="ECO:0000313" key="5">
    <source>
        <dbReference type="EMBL" id="MCC2175948.1"/>
    </source>
</evidence>
<dbReference type="PROSITE" id="PS50949">
    <property type="entry name" value="HTH_GNTR"/>
    <property type="match status" value="1"/>
</dbReference>
<dbReference type="AlphaFoldDB" id="A0AAW4VXU9"/>
<sequence length="229" mass="27293">MDQVQKPNRRSRIEVYTSLKDAIQYLELMPGEMIHENELVEKLGVSRTPIREALIRLASEYLVDIYPQRGTYIATIDFHLAHEVAYMRHVLDREVCMTLCRKRVSLREAVEEKMYFMSQAVRHKDVVGYIKNDNAFHNAIFAVAGHEMIWEIISNSRAHYNRMLVLDLKRPGILEKSFQEHQDIVRTIEQGNEEELEKILDRHHDHRDMSEREREIRAMFPEYFVHEEE</sequence>
<evidence type="ECO:0000256" key="1">
    <source>
        <dbReference type="ARBA" id="ARBA00023015"/>
    </source>
</evidence>
<keyword evidence="2" id="KW-0238">DNA-binding</keyword>
<dbReference type="Pfam" id="PF00392">
    <property type="entry name" value="GntR"/>
    <property type="match status" value="1"/>
</dbReference>
<accession>A0AAW4VXU9</accession>
<dbReference type="GO" id="GO:0003700">
    <property type="term" value="F:DNA-binding transcription factor activity"/>
    <property type="evidence" value="ECO:0007669"/>
    <property type="project" value="InterPro"/>
</dbReference>
<dbReference type="SMART" id="SM00345">
    <property type="entry name" value="HTH_GNTR"/>
    <property type="match status" value="1"/>
</dbReference>
<dbReference type="InterPro" id="IPR011711">
    <property type="entry name" value="GntR_C"/>
</dbReference>
<reference evidence="5 6" key="1">
    <citation type="submission" date="2021-10" db="EMBL/GenBank/DDBJ databases">
        <title>Anaerobic single-cell dispensing facilitates the cultivation of human gut bacteria.</title>
        <authorList>
            <person name="Afrizal A."/>
        </authorList>
    </citation>
    <scope>NUCLEOTIDE SEQUENCE [LARGE SCALE GENOMIC DNA]</scope>
    <source>
        <strain evidence="5 6">CLA-AA-H270</strain>
    </source>
</reference>
<dbReference type="InterPro" id="IPR036390">
    <property type="entry name" value="WH_DNA-bd_sf"/>
</dbReference>
<evidence type="ECO:0000256" key="3">
    <source>
        <dbReference type="ARBA" id="ARBA00023163"/>
    </source>
</evidence>
<keyword evidence="3" id="KW-0804">Transcription</keyword>
<dbReference type="EMBL" id="JAJEPX010000003">
    <property type="protein sequence ID" value="MCC2175948.1"/>
    <property type="molecule type" value="Genomic_DNA"/>
</dbReference>
<evidence type="ECO:0000256" key="2">
    <source>
        <dbReference type="ARBA" id="ARBA00023125"/>
    </source>
</evidence>
<dbReference type="InterPro" id="IPR000524">
    <property type="entry name" value="Tscrpt_reg_HTH_GntR"/>
</dbReference>
<keyword evidence="1" id="KW-0805">Transcription regulation</keyword>
<dbReference type="SUPFAM" id="SSF46785">
    <property type="entry name" value="Winged helix' DNA-binding domain"/>
    <property type="match status" value="1"/>
</dbReference>
<dbReference type="Gene3D" id="1.20.120.530">
    <property type="entry name" value="GntR ligand-binding domain-like"/>
    <property type="match status" value="1"/>
</dbReference>
<comment type="caution">
    <text evidence="5">The sequence shown here is derived from an EMBL/GenBank/DDBJ whole genome shotgun (WGS) entry which is preliminary data.</text>
</comment>
<dbReference type="InterPro" id="IPR036388">
    <property type="entry name" value="WH-like_DNA-bd_sf"/>
</dbReference>
<evidence type="ECO:0000313" key="6">
    <source>
        <dbReference type="Proteomes" id="UP001298753"/>
    </source>
</evidence>
<dbReference type="Gene3D" id="1.10.10.10">
    <property type="entry name" value="Winged helix-like DNA-binding domain superfamily/Winged helix DNA-binding domain"/>
    <property type="match status" value="1"/>
</dbReference>
<dbReference type="GO" id="GO:0003677">
    <property type="term" value="F:DNA binding"/>
    <property type="evidence" value="ECO:0007669"/>
    <property type="project" value="UniProtKB-KW"/>
</dbReference>